<dbReference type="Gene3D" id="3.40.50.2000">
    <property type="entry name" value="Glycogen Phosphorylase B"/>
    <property type="match status" value="2"/>
</dbReference>
<feature type="coiled-coil region" evidence="2">
    <location>
        <begin position="285"/>
        <end position="322"/>
    </location>
</feature>
<dbReference type="InterPro" id="IPR028098">
    <property type="entry name" value="Glyco_trans_4-like_N"/>
</dbReference>
<evidence type="ECO:0000259" key="3">
    <source>
        <dbReference type="Pfam" id="PF00534"/>
    </source>
</evidence>
<organism evidence="5 6">
    <name type="scientific">Nautilia profundicola (strain ATCC BAA-1463 / DSM 18972 / AmH)</name>
    <dbReference type="NCBI Taxonomy" id="598659"/>
    <lineage>
        <taxon>Bacteria</taxon>
        <taxon>Pseudomonadati</taxon>
        <taxon>Campylobacterota</taxon>
        <taxon>Epsilonproteobacteria</taxon>
        <taxon>Nautiliales</taxon>
        <taxon>Nautiliaceae</taxon>
        <taxon>Nautilia</taxon>
    </lineage>
</organism>
<feature type="domain" description="Glycosyltransferase subfamily 4-like N-terminal" evidence="4">
    <location>
        <begin position="86"/>
        <end position="151"/>
    </location>
</feature>
<feature type="domain" description="Glycosyl transferase family 1" evidence="3">
    <location>
        <begin position="157"/>
        <end position="311"/>
    </location>
</feature>
<evidence type="ECO:0000313" key="6">
    <source>
        <dbReference type="Proteomes" id="UP000000448"/>
    </source>
</evidence>
<dbReference type="CDD" id="cd03801">
    <property type="entry name" value="GT4_PimA-like"/>
    <property type="match status" value="1"/>
</dbReference>
<evidence type="ECO:0000313" key="5">
    <source>
        <dbReference type="EMBL" id="ACM93072.1"/>
    </source>
</evidence>
<dbReference type="PANTHER" id="PTHR46401:SF2">
    <property type="entry name" value="GLYCOSYLTRANSFERASE WBBK-RELATED"/>
    <property type="match status" value="1"/>
</dbReference>
<dbReference type="Pfam" id="PF13439">
    <property type="entry name" value="Glyco_transf_4"/>
    <property type="match status" value="1"/>
</dbReference>
<dbReference type="GO" id="GO:0016757">
    <property type="term" value="F:glycosyltransferase activity"/>
    <property type="evidence" value="ECO:0007669"/>
    <property type="project" value="InterPro"/>
</dbReference>
<keyword evidence="1" id="KW-0808">Transferase</keyword>
<dbReference type="AlphaFoldDB" id="B9L6V6"/>
<dbReference type="PANTHER" id="PTHR46401">
    <property type="entry name" value="GLYCOSYLTRANSFERASE WBBK-RELATED"/>
    <property type="match status" value="1"/>
</dbReference>
<reference evidence="5 6" key="1">
    <citation type="journal article" date="2009" name="PLoS Genet.">
        <title>Adaptations to submarine hydrothermal environments exemplified by the genome of Nautilia profundicola.</title>
        <authorList>
            <person name="Campbell B.J."/>
            <person name="Smith J.L."/>
            <person name="Hanson T.E."/>
            <person name="Klotz M.G."/>
            <person name="Stein L.Y."/>
            <person name="Lee C.K."/>
            <person name="Wu D."/>
            <person name="Robinson J.M."/>
            <person name="Khouri H.M."/>
            <person name="Eisen J.A."/>
            <person name="Cary S.C."/>
        </authorList>
    </citation>
    <scope>NUCLEOTIDE SEQUENCE [LARGE SCALE GENOMIC DNA]</scope>
    <source>
        <strain evidence="6">ATCC BAA-1463 / DSM 18972 / AmH</strain>
    </source>
</reference>
<dbReference type="OrthoDB" id="433681at2"/>
<protein>
    <submittedName>
        <fullName evidence="5">WabG</fullName>
    </submittedName>
</protein>
<dbReference type="eggNOG" id="COG0438">
    <property type="taxonomic scope" value="Bacteria"/>
</dbReference>
<dbReference type="RefSeq" id="WP_015902124.1">
    <property type="nucleotide sequence ID" value="NC_012115.1"/>
</dbReference>
<proteinExistence type="predicted"/>
<evidence type="ECO:0000256" key="2">
    <source>
        <dbReference type="SAM" id="Coils"/>
    </source>
</evidence>
<keyword evidence="6" id="KW-1185">Reference proteome</keyword>
<dbReference type="HOGENOM" id="CLU_009583_44_1_7"/>
<evidence type="ECO:0000259" key="4">
    <source>
        <dbReference type="Pfam" id="PF13439"/>
    </source>
</evidence>
<dbReference type="EMBL" id="CP001279">
    <property type="protein sequence ID" value="ACM93072.1"/>
    <property type="molecule type" value="Genomic_DNA"/>
</dbReference>
<dbReference type="KEGG" id="nam:NAMH_1714"/>
<evidence type="ECO:0000256" key="1">
    <source>
        <dbReference type="ARBA" id="ARBA00022679"/>
    </source>
</evidence>
<dbReference type="SUPFAM" id="SSF53756">
    <property type="entry name" value="UDP-Glycosyltransferase/glycogen phosphorylase"/>
    <property type="match status" value="1"/>
</dbReference>
<keyword evidence="2" id="KW-0175">Coiled coil</keyword>
<dbReference type="Proteomes" id="UP000000448">
    <property type="component" value="Chromosome"/>
</dbReference>
<accession>B9L6V6</accession>
<gene>
    <name evidence="5" type="ordered locus">NAMH_1714</name>
</gene>
<dbReference type="STRING" id="598659.NAMH_1714"/>
<name>B9L6V6_NAUPA</name>
<sequence>MKITLLRLKSSKFGGAEVYLSRLSDELKKRNFEFEVIHCNAPKFLSSWLKIIWYNIEVCLFKDNKFYFSLERIICPDIYRAGDGVHKTFLKIENKSKLNPLHFVYLFIEKRMFNKAKKIIAISNMVKRNIIEEYKVPSEKIEVIYNGIPLKEKVSFDDIKKEFNINNEKTLLYVGSGFKRKGVKEALEIISKLEGEFKFFVVGKEKNIEWYKSYAKELNIENKVIFTGPRGDVDKFYSMADIFIFPTKYEPFGNVILEALNFENVVFTTEMCGGGEILPEEWIIDENVVNKIQELLDDKEKLEKLKKQAKEISKNYSIEKNVDETIKVINEVIN</sequence>
<dbReference type="Pfam" id="PF00534">
    <property type="entry name" value="Glycos_transf_1"/>
    <property type="match status" value="1"/>
</dbReference>
<dbReference type="InterPro" id="IPR001296">
    <property type="entry name" value="Glyco_trans_1"/>
</dbReference>